<gene>
    <name evidence="2" type="ORF">SDC9_179659</name>
</gene>
<feature type="region of interest" description="Disordered" evidence="1">
    <location>
        <begin position="1"/>
        <end position="56"/>
    </location>
</feature>
<evidence type="ECO:0000313" key="2">
    <source>
        <dbReference type="EMBL" id="MPN32183.1"/>
    </source>
</evidence>
<evidence type="ECO:0000256" key="1">
    <source>
        <dbReference type="SAM" id="MobiDB-lite"/>
    </source>
</evidence>
<comment type="caution">
    <text evidence="2">The sequence shown here is derived from an EMBL/GenBank/DDBJ whole genome shotgun (WGS) entry which is preliminary data.</text>
</comment>
<name>A0A645H8S7_9ZZZZ</name>
<accession>A0A645H8S7</accession>
<protein>
    <submittedName>
        <fullName evidence="2">Uncharacterized protein</fullName>
    </submittedName>
</protein>
<organism evidence="2">
    <name type="scientific">bioreactor metagenome</name>
    <dbReference type="NCBI Taxonomy" id="1076179"/>
    <lineage>
        <taxon>unclassified sequences</taxon>
        <taxon>metagenomes</taxon>
        <taxon>ecological metagenomes</taxon>
    </lineage>
</organism>
<dbReference type="EMBL" id="VSSQ01084044">
    <property type="protein sequence ID" value="MPN32183.1"/>
    <property type="molecule type" value="Genomic_DNA"/>
</dbReference>
<dbReference type="AlphaFoldDB" id="A0A645H8S7"/>
<proteinExistence type="predicted"/>
<reference evidence="2" key="1">
    <citation type="submission" date="2019-08" db="EMBL/GenBank/DDBJ databases">
        <authorList>
            <person name="Kucharzyk K."/>
            <person name="Murdoch R.W."/>
            <person name="Higgins S."/>
            <person name="Loffler F."/>
        </authorList>
    </citation>
    <scope>NUCLEOTIDE SEQUENCE</scope>
</reference>
<sequence length="167" mass="18945">MDTDRYDSFSGKACRVGASGCPRCFCADSAGGAKSGKKEAPKPKKRPPALPEDKKKLQEEWPLLRNEVEDVILKSQLKQVEIAFKEDDLVYLVCAYAALTDMLQKNMDKIEFLLDKAMGKSFSLQTITKEEYDRWYEVAYGKAENKAEDAEFESLLGSYFPEVDFEE</sequence>